<dbReference type="AlphaFoldDB" id="A0A419ABF7"/>
<proteinExistence type="inferred from homology"/>
<dbReference type="RefSeq" id="WP_119896596.1">
    <property type="nucleotide sequence ID" value="NZ_QNRC01000012.1"/>
</dbReference>
<comment type="subcellular location">
    <subcellularLocation>
        <location evidence="1">Periplasm</location>
    </subcellularLocation>
</comment>
<evidence type="ECO:0000313" key="3">
    <source>
        <dbReference type="Proteomes" id="UP000283587"/>
    </source>
</evidence>
<accession>A0A419ABF7</accession>
<evidence type="ECO:0000256" key="1">
    <source>
        <dbReference type="HAMAP-Rule" id="MF_02066"/>
    </source>
</evidence>
<reference evidence="3" key="1">
    <citation type="submission" date="2018-09" db="EMBL/GenBank/DDBJ databases">
        <title>Paracoccus onubensis nov. sp. a moderate halophilic bacterium isolated from Gruta de las Maravillas (Aracena, Spain).</title>
        <authorList>
            <person name="Jurado V."/>
            <person name="Gutierrez-Patricio S."/>
            <person name="Gonzalez-Pimentel J.L."/>
            <person name="Miller A.Z."/>
            <person name="Laiz L."/>
            <person name="Saiz-Jimenez C."/>
        </authorList>
    </citation>
    <scope>NUCLEOTIDE SEQUENCE [LARGE SCALE GENOMIC DNA]</scope>
    <source>
        <strain evidence="3">DSM 26381</strain>
    </source>
</reference>
<comment type="caution">
    <text evidence="2">The sequence shown here is derived from an EMBL/GenBank/DDBJ whole genome shotgun (WGS) entry which is preliminary data.</text>
</comment>
<dbReference type="GO" id="GO:0043093">
    <property type="term" value="P:FtsZ-dependent cytokinesis"/>
    <property type="evidence" value="ECO:0007669"/>
    <property type="project" value="UniProtKB-UniRule"/>
</dbReference>
<feature type="signal peptide" evidence="1">
    <location>
        <begin position="1"/>
        <end position="27"/>
    </location>
</feature>
<comment type="similarity">
    <text evidence="1">Belongs to the CpoB family.</text>
</comment>
<keyword evidence="1" id="KW-0574">Periplasm</keyword>
<keyword evidence="1" id="KW-0132">Cell division</keyword>
<feature type="coiled-coil region" evidence="1">
    <location>
        <begin position="75"/>
        <end position="102"/>
    </location>
</feature>
<protein>
    <recommendedName>
        <fullName evidence="1">Cell division coordinator CpoB</fullName>
    </recommendedName>
</protein>
<dbReference type="Gene3D" id="1.25.40.10">
    <property type="entry name" value="Tetratricopeptide repeat domain"/>
    <property type="match status" value="1"/>
</dbReference>
<organism evidence="2 3">
    <name type="scientific">Paracoccus siganidrum</name>
    <dbReference type="NCBI Taxonomy" id="1276757"/>
    <lineage>
        <taxon>Bacteria</taxon>
        <taxon>Pseudomonadati</taxon>
        <taxon>Pseudomonadota</taxon>
        <taxon>Alphaproteobacteria</taxon>
        <taxon>Rhodobacterales</taxon>
        <taxon>Paracoccaceae</taxon>
        <taxon>Paracoccus</taxon>
    </lineage>
</organism>
<keyword evidence="3" id="KW-1185">Reference proteome</keyword>
<sequence precursor="true">MTARLGPARLGLAGLGLAALLALPAAAQQDGATLAEMWAELAAVQQGLQSLRAELVASGAQGFQAAGGDSAIDRMNAMETQIARLTDRIEQSQNRINRIVEDGTRRIGDLEFRLCEMDETCDLSALTSPELGGMEMIGGGAISVDVLPSAPAGNDGANGAKAASAAEQADFDLARQVLGQGDFRRAAELFATVAQNHAGGPLTGEALYLRGAALDSAGEPRAAAAAWLEGFAADPDGPRAGENLLGIARVIADQGDAMAACLYLAEIPARFPGSDHAAEADRRMAALQCGSAELGLGAAGATLDGLMEDPEAAADMAEHQ</sequence>
<dbReference type="EMBL" id="QZEW01000007">
    <property type="protein sequence ID" value="RJL20861.1"/>
    <property type="molecule type" value="Genomic_DNA"/>
</dbReference>
<dbReference type="GO" id="GO:0030288">
    <property type="term" value="C:outer membrane-bounded periplasmic space"/>
    <property type="evidence" value="ECO:0007669"/>
    <property type="project" value="UniProtKB-UniRule"/>
</dbReference>
<dbReference type="HAMAP" id="MF_02066">
    <property type="entry name" value="CpoB"/>
    <property type="match status" value="1"/>
</dbReference>
<feature type="chain" id="PRO_5019592091" description="Cell division coordinator CpoB" evidence="1">
    <location>
        <begin position="28"/>
        <end position="320"/>
    </location>
</feature>
<keyword evidence="1" id="KW-0732">Signal</keyword>
<evidence type="ECO:0000313" key="2">
    <source>
        <dbReference type="EMBL" id="RJL20861.1"/>
    </source>
</evidence>
<name>A0A419ABF7_9RHOB</name>
<dbReference type="InterPro" id="IPR034706">
    <property type="entry name" value="CpoB"/>
</dbReference>
<keyword evidence="1" id="KW-0131">Cell cycle</keyword>
<comment type="function">
    <text evidence="1">Mediates coordination of peptidoglycan synthesis and outer membrane constriction during cell division.</text>
</comment>
<gene>
    <name evidence="1" type="primary">cpoB</name>
    <name evidence="2" type="ORF">D3P05_02155</name>
</gene>
<keyword evidence="1" id="KW-0175">Coiled coil</keyword>
<dbReference type="OrthoDB" id="9763909at2"/>
<dbReference type="Proteomes" id="UP000283587">
    <property type="component" value="Unassembled WGS sequence"/>
</dbReference>
<dbReference type="InterPro" id="IPR011990">
    <property type="entry name" value="TPR-like_helical_dom_sf"/>
</dbReference>
<dbReference type="SUPFAM" id="SSF48452">
    <property type="entry name" value="TPR-like"/>
    <property type="match status" value="1"/>
</dbReference>